<dbReference type="SMART" id="SM00336">
    <property type="entry name" value="BBOX"/>
    <property type="match status" value="2"/>
</dbReference>
<evidence type="ECO:0000256" key="6">
    <source>
        <dbReference type="ARBA" id="ARBA00023015"/>
    </source>
</evidence>
<proteinExistence type="predicted"/>
<dbReference type="GO" id="GO:0006355">
    <property type="term" value="P:regulation of DNA-templated transcription"/>
    <property type="evidence" value="ECO:0007669"/>
    <property type="project" value="TreeGrafter"/>
</dbReference>
<dbReference type="GO" id="GO:0005634">
    <property type="term" value="C:nucleus"/>
    <property type="evidence" value="ECO:0007669"/>
    <property type="project" value="UniProtKB-SubCell"/>
</dbReference>
<dbReference type="CDD" id="cd19821">
    <property type="entry name" value="Bbox1_BBX-like"/>
    <property type="match status" value="1"/>
</dbReference>
<keyword evidence="7" id="KW-0804">Transcription</keyword>
<evidence type="ECO:0000256" key="3">
    <source>
        <dbReference type="ARBA" id="ARBA00022737"/>
    </source>
</evidence>
<feature type="domain" description="B box-type" evidence="10">
    <location>
        <begin position="1"/>
        <end position="47"/>
    </location>
</feature>
<dbReference type="GO" id="GO:0009640">
    <property type="term" value="P:photomorphogenesis"/>
    <property type="evidence" value="ECO:0007669"/>
    <property type="project" value="TreeGrafter"/>
</dbReference>
<dbReference type="Pfam" id="PF00643">
    <property type="entry name" value="zf-B_box"/>
    <property type="match status" value="2"/>
</dbReference>
<dbReference type="Gene3D" id="3.30.160.60">
    <property type="entry name" value="Classic Zinc Finger"/>
    <property type="match status" value="1"/>
</dbReference>
<keyword evidence="8" id="KW-0539">Nucleus</keyword>
<protein>
    <recommendedName>
        <fullName evidence="10">B box-type domain-containing protein</fullName>
    </recommendedName>
</protein>
<evidence type="ECO:0000256" key="8">
    <source>
        <dbReference type="ARBA" id="ARBA00023242"/>
    </source>
</evidence>
<dbReference type="SUPFAM" id="SSF57845">
    <property type="entry name" value="B-box zinc-binding domain"/>
    <property type="match status" value="1"/>
</dbReference>
<evidence type="ECO:0000256" key="9">
    <source>
        <dbReference type="PROSITE-ProRule" id="PRU00024"/>
    </source>
</evidence>
<dbReference type="EMBL" id="BPVZ01000030">
    <property type="protein sequence ID" value="GKV09158.1"/>
    <property type="molecule type" value="Genomic_DNA"/>
</dbReference>
<evidence type="ECO:0000256" key="2">
    <source>
        <dbReference type="ARBA" id="ARBA00022723"/>
    </source>
</evidence>
<evidence type="ECO:0000313" key="12">
    <source>
        <dbReference type="Proteomes" id="UP001054252"/>
    </source>
</evidence>
<comment type="subcellular location">
    <subcellularLocation>
        <location evidence="1">Nucleus</location>
    </subcellularLocation>
</comment>
<dbReference type="PANTHER" id="PTHR31832">
    <property type="entry name" value="B-BOX ZINC FINGER PROTEIN 22"/>
    <property type="match status" value="1"/>
</dbReference>
<accession>A0AAV5J3J5</accession>
<feature type="domain" description="B box-type" evidence="10">
    <location>
        <begin position="62"/>
        <end position="110"/>
    </location>
</feature>
<dbReference type="InterPro" id="IPR051979">
    <property type="entry name" value="B-box_zinc_finger"/>
</dbReference>
<dbReference type="Proteomes" id="UP001054252">
    <property type="component" value="Unassembled WGS sequence"/>
</dbReference>
<keyword evidence="6" id="KW-0805">Transcription regulation</keyword>
<reference evidence="11 12" key="1">
    <citation type="journal article" date="2021" name="Commun. Biol.">
        <title>The genome of Shorea leprosula (Dipterocarpaceae) highlights the ecological relevance of drought in aseasonal tropical rainforests.</title>
        <authorList>
            <person name="Ng K.K.S."/>
            <person name="Kobayashi M.J."/>
            <person name="Fawcett J.A."/>
            <person name="Hatakeyama M."/>
            <person name="Paape T."/>
            <person name="Ng C.H."/>
            <person name="Ang C.C."/>
            <person name="Tnah L.H."/>
            <person name="Lee C.T."/>
            <person name="Nishiyama T."/>
            <person name="Sese J."/>
            <person name="O'Brien M.J."/>
            <person name="Copetti D."/>
            <person name="Mohd Noor M.I."/>
            <person name="Ong R.C."/>
            <person name="Putra M."/>
            <person name="Sireger I.Z."/>
            <person name="Indrioko S."/>
            <person name="Kosugi Y."/>
            <person name="Izuno A."/>
            <person name="Isagi Y."/>
            <person name="Lee S.L."/>
            <person name="Shimizu K.K."/>
        </authorList>
    </citation>
    <scope>NUCLEOTIDE SEQUENCE [LARGE SCALE GENOMIC DNA]</scope>
    <source>
        <strain evidence="11">214</strain>
    </source>
</reference>
<evidence type="ECO:0000256" key="7">
    <source>
        <dbReference type="ARBA" id="ARBA00023163"/>
    </source>
</evidence>
<evidence type="ECO:0000256" key="1">
    <source>
        <dbReference type="ARBA" id="ARBA00004123"/>
    </source>
</evidence>
<comment type="caution">
    <text evidence="11">The sequence shown here is derived from an EMBL/GenBank/DDBJ whole genome shotgun (WGS) entry which is preliminary data.</text>
</comment>
<evidence type="ECO:0000256" key="5">
    <source>
        <dbReference type="ARBA" id="ARBA00022833"/>
    </source>
</evidence>
<name>A0AAV5J3J5_9ROSI</name>
<dbReference type="InterPro" id="IPR000315">
    <property type="entry name" value="Znf_B-box"/>
</dbReference>
<organism evidence="11 12">
    <name type="scientific">Rubroshorea leprosula</name>
    <dbReference type="NCBI Taxonomy" id="152421"/>
    <lineage>
        <taxon>Eukaryota</taxon>
        <taxon>Viridiplantae</taxon>
        <taxon>Streptophyta</taxon>
        <taxon>Embryophyta</taxon>
        <taxon>Tracheophyta</taxon>
        <taxon>Spermatophyta</taxon>
        <taxon>Magnoliopsida</taxon>
        <taxon>eudicotyledons</taxon>
        <taxon>Gunneridae</taxon>
        <taxon>Pentapetalae</taxon>
        <taxon>rosids</taxon>
        <taxon>malvids</taxon>
        <taxon>Malvales</taxon>
        <taxon>Dipterocarpaceae</taxon>
        <taxon>Rubroshorea</taxon>
    </lineage>
</organism>
<dbReference type="PANTHER" id="PTHR31832:SF63">
    <property type="entry name" value="B-BOX ZINC FINGER PROTEIN 23"/>
    <property type="match status" value="1"/>
</dbReference>
<dbReference type="GO" id="GO:0008270">
    <property type="term" value="F:zinc ion binding"/>
    <property type="evidence" value="ECO:0007669"/>
    <property type="project" value="UniProtKB-KW"/>
</dbReference>
<dbReference type="AlphaFoldDB" id="A0AAV5J3J5"/>
<keyword evidence="2" id="KW-0479">Metal-binding</keyword>
<dbReference type="PROSITE" id="PS50119">
    <property type="entry name" value="ZF_BBOX"/>
    <property type="match status" value="2"/>
</dbReference>
<sequence>MKIQCEVCEKAEAEILCFADEAVICRECDEKVHAANKLSSKHQRVCLLKHSPSSSSSSSSSSHLPLCDICKEKNGCFFCLEDRAILCRQCEVSTHKASPPFLSSHQRFLIAGIKVSLQSSINGPDLSSTSLRRENCQSFRDLMFTEISATSSTEANMETTGPCWPLNEILGAHDFCYDFSDMESSKATGNGSFS</sequence>
<evidence type="ECO:0000313" key="11">
    <source>
        <dbReference type="EMBL" id="GKV09158.1"/>
    </source>
</evidence>
<dbReference type="InterPro" id="IPR049808">
    <property type="entry name" value="CONSTANS-like_Bbox1"/>
</dbReference>
<evidence type="ECO:0000256" key="4">
    <source>
        <dbReference type="ARBA" id="ARBA00022771"/>
    </source>
</evidence>
<evidence type="ECO:0000259" key="10">
    <source>
        <dbReference type="PROSITE" id="PS50119"/>
    </source>
</evidence>
<keyword evidence="5" id="KW-0862">Zinc</keyword>
<keyword evidence="12" id="KW-1185">Reference proteome</keyword>
<keyword evidence="3" id="KW-0677">Repeat</keyword>
<gene>
    <name evidence="11" type="ORF">SLEP1_g20702</name>
</gene>
<keyword evidence="4 9" id="KW-0863">Zinc-finger</keyword>